<feature type="transmembrane region" description="Helical" evidence="1">
    <location>
        <begin position="7"/>
        <end position="32"/>
    </location>
</feature>
<keyword evidence="1" id="KW-1133">Transmembrane helix</keyword>
<keyword evidence="1" id="KW-0472">Membrane</keyword>
<evidence type="ECO:0000313" key="3">
    <source>
        <dbReference type="Proteomes" id="UP000001542"/>
    </source>
</evidence>
<reference evidence="2" key="1">
    <citation type="submission" date="2006-10" db="EMBL/GenBank/DDBJ databases">
        <authorList>
            <person name="Amadeo P."/>
            <person name="Zhao Q."/>
            <person name="Wortman J."/>
            <person name="Fraser-Liggett C."/>
            <person name="Carlton J."/>
        </authorList>
    </citation>
    <scope>NUCLEOTIDE SEQUENCE</scope>
    <source>
        <strain evidence="2">G3</strain>
    </source>
</reference>
<dbReference type="EMBL" id="DS113847">
    <property type="protein sequence ID" value="EAX94622.1"/>
    <property type="molecule type" value="Genomic_DNA"/>
</dbReference>
<feature type="transmembrane region" description="Helical" evidence="1">
    <location>
        <begin position="75"/>
        <end position="99"/>
    </location>
</feature>
<proteinExistence type="predicted"/>
<dbReference type="AlphaFoldDB" id="A2FKF6"/>
<evidence type="ECO:0000313" key="2">
    <source>
        <dbReference type="EMBL" id="EAX94622.1"/>
    </source>
</evidence>
<dbReference type="KEGG" id="tva:4752360"/>
<evidence type="ECO:0000256" key="1">
    <source>
        <dbReference type="SAM" id="Phobius"/>
    </source>
</evidence>
<reference evidence="2" key="2">
    <citation type="journal article" date="2007" name="Science">
        <title>Draft genome sequence of the sexually transmitted pathogen Trichomonas vaginalis.</title>
        <authorList>
            <person name="Carlton J.M."/>
            <person name="Hirt R.P."/>
            <person name="Silva J.C."/>
            <person name="Delcher A.L."/>
            <person name="Schatz M."/>
            <person name="Zhao Q."/>
            <person name="Wortman J.R."/>
            <person name="Bidwell S.L."/>
            <person name="Alsmark U.C.M."/>
            <person name="Besteiro S."/>
            <person name="Sicheritz-Ponten T."/>
            <person name="Noel C.J."/>
            <person name="Dacks J.B."/>
            <person name="Foster P.G."/>
            <person name="Simillion C."/>
            <person name="Van de Peer Y."/>
            <person name="Miranda-Saavedra D."/>
            <person name="Barton G.J."/>
            <person name="Westrop G.D."/>
            <person name="Mueller S."/>
            <person name="Dessi D."/>
            <person name="Fiori P.L."/>
            <person name="Ren Q."/>
            <person name="Paulsen I."/>
            <person name="Zhang H."/>
            <person name="Bastida-Corcuera F.D."/>
            <person name="Simoes-Barbosa A."/>
            <person name="Brown M.T."/>
            <person name="Hayes R.D."/>
            <person name="Mukherjee M."/>
            <person name="Okumura C.Y."/>
            <person name="Schneider R."/>
            <person name="Smith A.J."/>
            <person name="Vanacova S."/>
            <person name="Villalvazo M."/>
            <person name="Haas B.J."/>
            <person name="Pertea M."/>
            <person name="Feldblyum T.V."/>
            <person name="Utterback T.R."/>
            <person name="Shu C.L."/>
            <person name="Osoegawa K."/>
            <person name="de Jong P.J."/>
            <person name="Hrdy I."/>
            <person name="Horvathova L."/>
            <person name="Zubacova Z."/>
            <person name="Dolezal P."/>
            <person name="Malik S.B."/>
            <person name="Logsdon J.M. Jr."/>
            <person name="Henze K."/>
            <person name="Gupta A."/>
            <person name="Wang C.C."/>
            <person name="Dunne R.L."/>
            <person name="Upcroft J.A."/>
            <person name="Upcroft P."/>
            <person name="White O."/>
            <person name="Salzberg S.L."/>
            <person name="Tang P."/>
            <person name="Chiu C.-H."/>
            <person name="Lee Y.-S."/>
            <person name="Embley T.M."/>
            <person name="Coombs G.H."/>
            <person name="Mottram J.C."/>
            <person name="Tachezy J."/>
            <person name="Fraser-Liggett C.M."/>
            <person name="Johnson P.J."/>
        </authorList>
    </citation>
    <scope>NUCLEOTIDE SEQUENCE [LARGE SCALE GENOMIC DNA]</scope>
    <source>
        <strain evidence="2">G3</strain>
    </source>
</reference>
<name>A2FKF6_TRIV3</name>
<protein>
    <submittedName>
        <fullName evidence="2">Tetraspanin family protein</fullName>
    </submittedName>
</protein>
<dbReference type="InParanoid" id="A2FKF6"/>
<dbReference type="SMR" id="A2FKF6"/>
<feature type="transmembrane region" description="Helical" evidence="1">
    <location>
        <begin position="157"/>
        <end position="179"/>
    </location>
</feature>
<dbReference type="VEuPathDB" id="TrichDB:TVAG_287570"/>
<dbReference type="RefSeq" id="XP_001307552.1">
    <property type="nucleotide sequence ID" value="XM_001307551.1"/>
</dbReference>
<dbReference type="Proteomes" id="UP000001542">
    <property type="component" value="Unassembled WGS sequence"/>
</dbReference>
<gene>
    <name evidence="2" type="ORF">TVAG_287570</name>
</gene>
<accession>A2FKF6</accession>
<feature type="transmembrane region" description="Helical" evidence="1">
    <location>
        <begin position="44"/>
        <end position="68"/>
    </location>
</feature>
<dbReference type="VEuPathDB" id="TrichDB:TVAGG3_0247110"/>
<sequence length="204" mass="22930">MGCCANCTLFIISFIATGFIVATSALCLYVINKNDLSSIAPTKTFLISSIVVFGVSVFILAFSIYASISKRRCPAFFLGLFLLFYALFIIGMIVIYVVFYSKLFDELGNQWNKHRGDGTPIGNAIDNYEKDHHCSYWNESSGSCKPLVQKLMKKVSIYYYSILGSVALFLLIAVIIAFWKTCHKEETTSDKQNPLLEQPLSYGW</sequence>
<keyword evidence="3" id="KW-1185">Reference proteome</keyword>
<keyword evidence="1" id="KW-0812">Transmembrane</keyword>
<organism evidence="2 3">
    <name type="scientific">Trichomonas vaginalis (strain ATCC PRA-98 / G3)</name>
    <dbReference type="NCBI Taxonomy" id="412133"/>
    <lineage>
        <taxon>Eukaryota</taxon>
        <taxon>Metamonada</taxon>
        <taxon>Parabasalia</taxon>
        <taxon>Trichomonadida</taxon>
        <taxon>Trichomonadidae</taxon>
        <taxon>Trichomonas</taxon>
    </lineage>
</organism>